<gene>
    <name evidence="2" type="ORF">NSU_0814</name>
</gene>
<proteinExistence type="predicted"/>
<dbReference type="Proteomes" id="UP000004030">
    <property type="component" value="Unassembled WGS sequence"/>
</dbReference>
<feature type="region of interest" description="Disordered" evidence="1">
    <location>
        <begin position="12"/>
        <end position="42"/>
    </location>
</feature>
<evidence type="ECO:0000313" key="3">
    <source>
        <dbReference type="Proteomes" id="UP000004030"/>
    </source>
</evidence>
<name>G6E8Z3_9SPHN</name>
<protein>
    <submittedName>
        <fullName evidence="2">Uncharacterized protein</fullName>
    </submittedName>
</protein>
<organism evidence="2 3">
    <name type="scientific">Novosphingobium pentaromativorans US6-1</name>
    <dbReference type="NCBI Taxonomy" id="1088721"/>
    <lineage>
        <taxon>Bacteria</taxon>
        <taxon>Pseudomonadati</taxon>
        <taxon>Pseudomonadota</taxon>
        <taxon>Alphaproteobacteria</taxon>
        <taxon>Sphingomonadales</taxon>
        <taxon>Sphingomonadaceae</taxon>
        <taxon>Novosphingobium</taxon>
    </lineage>
</organism>
<evidence type="ECO:0000256" key="1">
    <source>
        <dbReference type="SAM" id="MobiDB-lite"/>
    </source>
</evidence>
<evidence type="ECO:0000313" key="2">
    <source>
        <dbReference type="EMBL" id="EHJ62217.1"/>
    </source>
</evidence>
<feature type="compositionally biased region" description="Low complexity" evidence="1">
    <location>
        <begin position="26"/>
        <end position="42"/>
    </location>
</feature>
<dbReference type="AlphaFoldDB" id="G6E8Z3"/>
<sequence>MPFQGHCACSGGLNQQFDNPRSARGRPAVTLPVAVRRAAPPA</sequence>
<reference evidence="2 3" key="1">
    <citation type="journal article" date="2012" name="J. Bacteriol.">
        <title>Genome sequence of benzo(a)pyrene-degrading bacterium Novosphingobium pentaromativorans US6-1.</title>
        <authorList>
            <person name="Luo Y.R."/>
            <person name="Kang S.G."/>
            <person name="Kim S.J."/>
            <person name="Kim M.R."/>
            <person name="Li N."/>
            <person name="Lee J.H."/>
            <person name="Kwon K.K."/>
        </authorList>
    </citation>
    <scope>NUCLEOTIDE SEQUENCE [LARGE SCALE GENOMIC DNA]</scope>
    <source>
        <strain evidence="2 3">US6-1</strain>
    </source>
</reference>
<dbReference type="PATRIC" id="fig|1088721.3.peg.805"/>
<dbReference type="EMBL" id="AGFM01000009">
    <property type="protein sequence ID" value="EHJ62217.1"/>
    <property type="molecule type" value="Genomic_DNA"/>
</dbReference>
<accession>G6E8Z3</accession>
<keyword evidence="3" id="KW-1185">Reference proteome</keyword>
<comment type="caution">
    <text evidence="2">The sequence shown here is derived from an EMBL/GenBank/DDBJ whole genome shotgun (WGS) entry which is preliminary data.</text>
</comment>